<evidence type="ECO:0000256" key="1">
    <source>
        <dbReference type="SAM" id="MobiDB-lite"/>
    </source>
</evidence>
<accession>A0A699XKS0</accession>
<reference evidence="2" key="1">
    <citation type="journal article" date="2019" name="Sci. Rep.">
        <title>Draft genome of Tanacetum cinerariifolium, the natural source of mosquito coil.</title>
        <authorList>
            <person name="Yamashiro T."/>
            <person name="Shiraishi A."/>
            <person name="Satake H."/>
            <person name="Nakayama K."/>
        </authorList>
    </citation>
    <scope>NUCLEOTIDE SEQUENCE</scope>
</reference>
<dbReference type="AlphaFoldDB" id="A0A699XKS0"/>
<feature type="region of interest" description="Disordered" evidence="1">
    <location>
        <begin position="1"/>
        <end position="21"/>
    </location>
</feature>
<protein>
    <submittedName>
        <fullName evidence="2">Uncharacterized protein</fullName>
    </submittedName>
</protein>
<sequence>EHERIEGREYAEQAGLHKQHQGVERAGVFVLLVPEGGEQDNRHQHRSKQHQHQAEAVDAEVKIDARRRYPIDIEVETGRA</sequence>
<gene>
    <name evidence="2" type="ORF">Tci_932464</name>
</gene>
<comment type="caution">
    <text evidence="2">The sequence shown here is derived from an EMBL/GenBank/DDBJ whole genome shotgun (WGS) entry which is preliminary data.</text>
</comment>
<name>A0A699XKS0_TANCI</name>
<organism evidence="2">
    <name type="scientific">Tanacetum cinerariifolium</name>
    <name type="common">Dalmatian daisy</name>
    <name type="synonym">Chrysanthemum cinerariifolium</name>
    <dbReference type="NCBI Taxonomy" id="118510"/>
    <lineage>
        <taxon>Eukaryota</taxon>
        <taxon>Viridiplantae</taxon>
        <taxon>Streptophyta</taxon>
        <taxon>Embryophyta</taxon>
        <taxon>Tracheophyta</taxon>
        <taxon>Spermatophyta</taxon>
        <taxon>Magnoliopsida</taxon>
        <taxon>eudicotyledons</taxon>
        <taxon>Gunneridae</taxon>
        <taxon>Pentapetalae</taxon>
        <taxon>asterids</taxon>
        <taxon>campanulids</taxon>
        <taxon>Asterales</taxon>
        <taxon>Asteraceae</taxon>
        <taxon>Asteroideae</taxon>
        <taxon>Anthemideae</taxon>
        <taxon>Anthemidinae</taxon>
        <taxon>Tanacetum</taxon>
    </lineage>
</organism>
<feature type="region of interest" description="Disordered" evidence="1">
    <location>
        <begin position="36"/>
        <end position="58"/>
    </location>
</feature>
<feature type="non-terminal residue" evidence="2">
    <location>
        <position position="1"/>
    </location>
</feature>
<dbReference type="EMBL" id="BKCJ011878361">
    <property type="protein sequence ID" value="GFD60495.1"/>
    <property type="molecule type" value="Genomic_DNA"/>
</dbReference>
<proteinExistence type="predicted"/>
<feature type="compositionally biased region" description="Basic and acidic residues" evidence="1">
    <location>
        <begin position="1"/>
        <end position="11"/>
    </location>
</feature>
<feature type="non-terminal residue" evidence="2">
    <location>
        <position position="80"/>
    </location>
</feature>
<evidence type="ECO:0000313" key="2">
    <source>
        <dbReference type="EMBL" id="GFD60495.1"/>
    </source>
</evidence>